<dbReference type="AlphaFoldDB" id="A0A375C8S8"/>
<evidence type="ECO:0000313" key="1">
    <source>
        <dbReference type="EMBL" id="SOY65630.1"/>
    </source>
</evidence>
<accession>A0A375C8S8</accession>
<dbReference type="EMBL" id="OFSN01000015">
    <property type="protein sequence ID" value="SOY65630.1"/>
    <property type="molecule type" value="Genomic_DNA"/>
</dbReference>
<sequence>MTRAQEAAIARVCAHECLQKELVEALATVIGWAETQDDDINGDLEIRIQFTEDLKNARAVLAKAKEQV</sequence>
<gene>
    <name evidence="1" type="ORF">CBM2586_B10225</name>
</gene>
<dbReference type="Proteomes" id="UP000257016">
    <property type="component" value="Unassembled WGS sequence"/>
</dbReference>
<protein>
    <submittedName>
        <fullName evidence="1">Uncharacterized protein</fullName>
    </submittedName>
</protein>
<proteinExistence type="predicted"/>
<comment type="caution">
    <text evidence="1">The sequence shown here is derived from an EMBL/GenBank/DDBJ whole genome shotgun (WGS) entry which is preliminary data.</text>
</comment>
<name>A0A375C8S8_9BURK</name>
<reference evidence="1" key="1">
    <citation type="submission" date="2018-01" db="EMBL/GenBank/DDBJ databases">
        <authorList>
            <person name="Clerissi C."/>
        </authorList>
    </citation>
    <scope>NUCLEOTIDE SEQUENCE</scope>
    <source>
        <strain evidence="1">Cupriavidus taiwanensis LMG 19430</strain>
    </source>
</reference>
<organism evidence="1">
    <name type="scientific">Cupriavidus taiwanensis</name>
    <dbReference type="NCBI Taxonomy" id="164546"/>
    <lineage>
        <taxon>Bacteria</taxon>
        <taxon>Pseudomonadati</taxon>
        <taxon>Pseudomonadota</taxon>
        <taxon>Betaproteobacteria</taxon>
        <taxon>Burkholderiales</taxon>
        <taxon>Burkholderiaceae</taxon>
        <taxon>Cupriavidus</taxon>
    </lineage>
</organism>